<comment type="function">
    <text evidence="14">Involved in mercury resistance. Probably transfers a mercuric ion from the periplasmic Hg(2+)-binding protein MerP to the cytoplasmic mercuric reductase MerA.</text>
</comment>
<name>A0ABT8A1A8_9PROT</name>
<gene>
    <name evidence="16" type="ORF">QWZ14_03925</name>
</gene>
<keyword evidence="6" id="KW-1003">Cell membrane</keyword>
<evidence type="ECO:0000256" key="12">
    <source>
        <dbReference type="ARBA" id="ARBA00023136"/>
    </source>
</evidence>
<evidence type="ECO:0000256" key="5">
    <source>
        <dbReference type="ARBA" id="ARBA00022466"/>
    </source>
</evidence>
<evidence type="ECO:0000256" key="7">
    <source>
        <dbReference type="ARBA" id="ARBA00022519"/>
    </source>
</evidence>
<keyword evidence="10" id="KW-0476">Mercury</keyword>
<comment type="caution">
    <text evidence="16">The sequence shown here is derived from an EMBL/GenBank/DDBJ whole genome shotgun (WGS) entry which is preliminary data.</text>
</comment>
<evidence type="ECO:0000313" key="16">
    <source>
        <dbReference type="EMBL" id="MDN3563522.1"/>
    </source>
</evidence>
<keyword evidence="7" id="KW-0997">Cell inner membrane</keyword>
<evidence type="ECO:0000256" key="1">
    <source>
        <dbReference type="ARBA" id="ARBA00004429"/>
    </source>
</evidence>
<evidence type="ECO:0000256" key="4">
    <source>
        <dbReference type="ARBA" id="ARBA00022448"/>
    </source>
</evidence>
<feature type="transmembrane region" description="Helical" evidence="15">
    <location>
        <begin position="91"/>
        <end position="108"/>
    </location>
</feature>
<comment type="subcellular location">
    <subcellularLocation>
        <location evidence="1">Cell inner membrane</location>
        <topology evidence="1">Multi-pass membrane protein</topology>
    </subcellularLocation>
</comment>
<comment type="similarity">
    <text evidence="2">Belongs to the MerT family.</text>
</comment>
<evidence type="ECO:0000256" key="6">
    <source>
        <dbReference type="ARBA" id="ARBA00022475"/>
    </source>
</evidence>
<reference evidence="17" key="1">
    <citation type="journal article" date="2019" name="Int. J. Syst. Evol. Microbiol.">
        <title>The Global Catalogue of Microorganisms (GCM) 10K type strain sequencing project: providing services to taxonomists for standard genome sequencing and annotation.</title>
        <authorList>
            <consortium name="The Broad Institute Genomics Platform"/>
            <consortium name="The Broad Institute Genome Sequencing Center for Infectious Disease"/>
            <person name="Wu L."/>
            <person name="Ma J."/>
        </authorList>
    </citation>
    <scope>NUCLEOTIDE SEQUENCE [LARGE SCALE GENOMIC DNA]</scope>
    <source>
        <strain evidence="17">CECT 7131</strain>
    </source>
</reference>
<keyword evidence="5" id="KW-0475">Mercuric resistance</keyword>
<feature type="transmembrane region" description="Helical" evidence="15">
    <location>
        <begin position="46"/>
        <end position="79"/>
    </location>
</feature>
<dbReference type="EMBL" id="JAUFPN010000035">
    <property type="protein sequence ID" value="MDN3563522.1"/>
    <property type="molecule type" value="Genomic_DNA"/>
</dbReference>
<keyword evidence="4" id="KW-0813">Transport</keyword>
<feature type="transmembrane region" description="Helical" evidence="15">
    <location>
        <begin position="133"/>
        <end position="152"/>
    </location>
</feature>
<keyword evidence="8 15" id="KW-0812">Transmembrane</keyword>
<organism evidence="16 17">
    <name type="scientific">Paeniroseomonas aquatica</name>
    <dbReference type="NCBI Taxonomy" id="373043"/>
    <lineage>
        <taxon>Bacteria</taxon>
        <taxon>Pseudomonadati</taxon>
        <taxon>Pseudomonadota</taxon>
        <taxon>Alphaproteobacteria</taxon>
        <taxon>Acetobacterales</taxon>
        <taxon>Acetobacteraceae</taxon>
        <taxon>Paeniroseomonas</taxon>
    </lineage>
</organism>
<accession>A0ABT8A1A8</accession>
<protein>
    <recommendedName>
        <fullName evidence="3">Mercuric transport protein MerT</fullName>
    </recommendedName>
    <alternativeName>
        <fullName evidence="13">Mercury ion transport protein</fullName>
    </alternativeName>
</protein>
<evidence type="ECO:0000256" key="13">
    <source>
        <dbReference type="ARBA" id="ARBA00030934"/>
    </source>
</evidence>
<evidence type="ECO:0000256" key="9">
    <source>
        <dbReference type="ARBA" id="ARBA00022723"/>
    </source>
</evidence>
<dbReference type="RefSeq" id="WP_290315262.1">
    <property type="nucleotide sequence ID" value="NZ_JAUFPN010000035.1"/>
</dbReference>
<proteinExistence type="inferred from homology"/>
<evidence type="ECO:0000256" key="8">
    <source>
        <dbReference type="ARBA" id="ARBA00022692"/>
    </source>
</evidence>
<keyword evidence="9" id="KW-0479">Metal-binding</keyword>
<sequence>MSDAAVEPAAADRRARGAAPVSLILNDPAAGETEQRTTGRNGPPTALLATVGLLGALGASSCCLLPLGLFLVGVSGAWIGNLTALAPYQPIFLAVALACLAGGFFAVYRKPKAAACAEGSYCARPASDRIAKVALWSAAALVAAALAFPYAASILL</sequence>
<evidence type="ECO:0000256" key="15">
    <source>
        <dbReference type="SAM" id="Phobius"/>
    </source>
</evidence>
<dbReference type="Pfam" id="PF02411">
    <property type="entry name" value="MerT"/>
    <property type="match status" value="1"/>
</dbReference>
<keyword evidence="11 15" id="KW-1133">Transmembrane helix</keyword>
<keyword evidence="12 15" id="KW-0472">Membrane</keyword>
<evidence type="ECO:0000313" key="17">
    <source>
        <dbReference type="Proteomes" id="UP001529369"/>
    </source>
</evidence>
<dbReference type="InterPro" id="IPR003457">
    <property type="entry name" value="Transprt_MerT"/>
</dbReference>
<evidence type="ECO:0000256" key="14">
    <source>
        <dbReference type="ARBA" id="ARBA00045720"/>
    </source>
</evidence>
<evidence type="ECO:0000256" key="3">
    <source>
        <dbReference type="ARBA" id="ARBA00017053"/>
    </source>
</evidence>
<evidence type="ECO:0000256" key="11">
    <source>
        <dbReference type="ARBA" id="ARBA00022989"/>
    </source>
</evidence>
<evidence type="ECO:0000256" key="2">
    <source>
        <dbReference type="ARBA" id="ARBA00008224"/>
    </source>
</evidence>
<dbReference type="Proteomes" id="UP001529369">
    <property type="component" value="Unassembled WGS sequence"/>
</dbReference>
<keyword evidence="17" id="KW-1185">Reference proteome</keyword>
<evidence type="ECO:0000256" key="10">
    <source>
        <dbReference type="ARBA" id="ARBA00022914"/>
    </source>
</evidence>